<gene>
    <name evidence="1" type="ORF">A1O9_05274</name>
</gene>
<dbReference type="Proteomes" id="UP000027920">
    <property type="component" value="Unassembled WGS sequence"/>
</dbReference>
<reference evidence="1 2" key="1">
    <citation type="submission" date="2013-03" db="EMBL/GenBank/DDBJ databases">
        <title>The Genome Sequence of Exophiala aquamarina CBS 119918.</title>
        <authorList>
            <consortium name="The Broad Institute Genomics Platform"/>
            <person name="Cuomo C."/>
            <person name="de Hoog S."/>
            <person name="Gorbushina A."/>
            <person name="Walker B."/>
            <person name="Young S.K."/>
            <person name="Zeng Q."/>
            <person name="Gargeya S."/>
            <person name="Fitzgerald M."/>
            <person name="Haas B."/>
            <person name="Abouelleil A."/>
            <person name="Allen A.W."/>
            <person name="Alvarado L."/>
            <person name="Arachchi H.M."/>
            <person name="Berlin A.M."/>
            <person name="Chapman S.B."/>
            <person name="Gainer-Dewar J."/>
            <person name="Goldberg J."/>
            <person name="Griggs A."/>
            <person name="Gujja S."/>
            <person name="Hansen M."/>
            <person name="Howarth C."/>
            <person name="Imamovic A."/>
            <person name="Ireland A."/>
            <person name="Larimer J."/>
            <person name="McCowan C."/>
            <person name="Murphy C."/>
            <person name="Pearson M."/>
            <person name="Poon T.W."/>
            <person name="Priest M."/>
            <person name="Roberts A."/>
            <person name="Saif S."/>
            <person name="Shea T."/>
            <person name="Sisk P."/>
            <person name="Sykes S."/>
            <person name="Wortman J."/>
            <person name="Nusbaum C."/>
            <person name="Birren B."/>
        </authorList>
    </citation>
    <scope>NUCLEOTIDE SEQUENCE [LARGE SCALE GENOMIC DNA]</scope>
    <source>
        <strain evidence="1 2">CBS 119918</strain>
    </source>
</reference>
<dbReference type="GeneID" id="25280200"/>
<sequence length="192" mass="21583">MIKLYRQFFRDHRLTIYWQAVENLSSAGTALMSSYVTSSRVREQLDLRSLESLVNTCSSVLWGMVEHFPDFKGKRDAFDINASKVLADLAQSNEKTQTPMATALDFTTTKMGNSILRSSDMEPSDDLAAATDSDSGGVAKRILDPQFSLPMTDVGPDTYTPQVDFSLSDFDDVSFDWEAFQNMNEFLVLTWT</sequence>
<protein>
    <submittedName>
        <fullName evidence="1">Uncharacterized protein</fullName>
    </submittedName>
</protein>
<organism evidence="1 2">
    <name type="scientific">Exophiala aquamarina CBS 119918</name>
    <dbReference type="NCBI Taxonomy" id="1182545"/>
    <lineage>
        <taxon>Eukaryota</taxon>
        <taxon>Fungi</taxon>
        <taxon>Dikarya</taxon>
        <taxon>Ascomycota</taxon>
        <taxon>Pezizomycotina</taxon>
        <taxon>Eurotiomycetes</taxon>
        <taxon>Chaetothyriomycetidae</taxon>
        <taxon>Chaetothyriales</taxon>
        <taxon>Herpotrichiellaceae</taxon>
        <taxon>Exophiala</taxon>
    </lineage>
</organism>
<dbReference type="OrthoDB" id="189997at2759"/>
<name>A0A072PC80_9EURO</name>
<evidence type="ECO:0000313" key="1">
    <source>
        <dbReference type="EMBL" id="KEF57357.1"/>
    </source>
</evidence>
<proteinExistence type="predicted"/>
<keyword evidence="2" id="KW-1185">Reference proteome</keyword>
<accession>A0A072PC80</accession>
<dbReference type="HOGENOM" id="CLU_1415170_0_0_1"/>
<dbReference type="AlphaFoldDB" id="A0A072PC80"/>
<dbReference type="RefSeq" id="XP_013259947.1">
    <property type="nucleotide sequence ID" value="XM_013404493.1"/>
</dbReference>
<dbReference type="EMBL" id="AMGV01000004">
    <property type="protein sequence ID" value="KEF57357.1"/>
    <property type="molecule type" value="Genomic_DNA"/>
</dbReference>
<dbReference type="VEuPathDB" id="FungiDB:A1O9_05274"/>
<dbReference type="STRING" id="1182545.A0A072PC80"/>
<evidence type="ECO:0000313" key="2">
    <source>
        <dbReference type="Proteomes" id="UP000027920"/>
    </source>
</evidence>
<comment type="caution">
    <text evidence="1">The sequence shown here is derived from an EMBL/GenBank/DDBJ whole genome shotgun (WGS) entry which is preliminary data.</text>
</comment>